<dbReference type="EMBL" id="CAXDID020000099">
    <property type="protein sequence ID" value="CAL6025468.1"/>
    <property type="molecule type" value="Genomic_DNA"/>
</dbReference>
<dbReference type="Proteomes" id="UP001642409">
    <property type="component" value="Unassembled WGS sequence"/>
</dbReference>
<protein>
    <submittedName>
        <fullName evidence="2">Hypothetical_protein</fullName>
    </submittedName>
</protein>
<reference evidence="2 3" key="2">
    <citation type="submission" date="2024-07" db="EMBL/GenBank/DDBJ databases">
        <authorList>
            <person name="Akdeniz Z."/>
        </authorList>
    </citation>
    <scope>NUCLEOTIDE SEQUENCE [LARGE SCALE GENOMIC DNA]</scope>
</reference>
<sequence>MSQSRKLSMLSQFPPQPQVKQNNSIIRRKSVMIQSQEVQIPLSTSIFKEDQSLLGSVSFSNLNLQNVQKEISSILEIEQTYQKMFAFKKEIQINNEQIIILISKCEKLYKISCKYDKDLQLLNQRIIKKE</sequence>
<keyword evidence="3" id="KW-1185">Reference proteome</keyword>
<organism evidence="1">
    <name type="scientific">Hexamita inflata</name>
    <dbReference type="NCBI Taxonomy" id="28002"/>
    <lineage>
        <taxon>Eukaryota</taxon>
        <taxon>Metamonada</taxon>
        <taxon>Diplomonadida</taxon>
        <taxon>Hexamitidae</taxon>
        <taxon>Hexamitinae</taxon>
        <taxon>Hexamita</taxon>
    </lineage>
</organism>
<evidence type="ECO:0000313" key="2">
    <source>
        <dbReference type="EMBL" id="CAL6025468.1"/>
    </source>
</evidence>
<comment type="caution">
    <text evidence="1">The sequence shown here is derived from an EMBL/GenBank/DDBJ whole genome shotgun (WGS) entry which is preliminary data.</text>
</comment>
<dbReference type="AlphaFoldDB" id="A0AA86U888"/>
<evidence type="ECO:0000313" key="1">
    <source>
        <dbReference type="EMBL" id="CAI9941472.1"/>
    </source>
</evidence>
<evidence type="ECO:0000313" key="3">
    <source>
        <dbReference type="Proteomes" id="UP001642409"/>
    </source>
</evidence>
<accession>A0AA86U888</accession>
<name>A0AA86U888_9EUKA</name>
<dbReference type="EMBL" id="CATOUU010000694">
    <property type="protein sequence ID" value="CAI9941472.1"/>
    <property type="molecule type" value="Genomic_DNA"/>
</dbReference>
<reference evidence="1" key="1">
    <citation type="submission" date="2023-06" db="EMBL/GenBank/DDBJ databases">
        <authorList>
            <person name="Kurt Z."/>
        </authorList>
    </citation>
    <scope>NUCLEOTIDE SEQUENCE</scope>
</reference>
<proteinExistence type="predicted"/>
<gene>
    <name evidence="1" type="ORF">HINF_LOCUS29117</name>
    <name evidence="2" type="ORF">HINF_LOCUS30306</name>
</gene>